<evidence type="ECO:0000256" key="16">
    <source>
        <dbReference type="ARBA" id="ARBA00023212"/>
    </source>
</evidence>
<dbReference type="FunFam" id="1.10.8.1220:FF:000003">
    <property type="entry name" value="Dynein cytoplasmic 2 heavy chain 1"/>
    <property type="match status" value="1"/>
</dbReference>
<dbReference type="FunFam" id="3.20.180.20:FF:000002">
    <property type="entry name" value="Cytoplasmic dynein heavy chain 1"/>
    <property type="match status" value="1"/>
</dbReference>
<evidence type="ECO:0000256" key="23">
    <source>
        <dbReference type="SAM" id="Coils"/>
    </source>
</evidence>
<dbReference type="Pfam" id="PF21264">
    <property type="entry name" value="DYNC2H1_AAA_dom"/>
    <property type="match status" value="1"/>
</dbReference>
<reference evidence="26" key="1">
    <citation type="submission" date="2025-08" db="UniProtKB">
        <authorList>
            <consortium name="RefSeq"/>
        </authorList>
    </citation>
    <scope>IDENTIFICATION</scope>
    <source>
        <tissue evidence="26">Gonads</tissue>
    </source>
</reference>
<dbReference type="GO" id="GO:0005886">
    <property type="term" value="C:plasma membrane"/>
    <property type="evidence" value="ECO:0007669"/>
    <property type="project" value="UniProtKB-SubCell"/>
</dbReference>
<accession>A0A1S3JIZ4</accession>
<keyword evidence="11" id="KW-0243">Dynein</keyword>
<dbReference type="Gene3D" id="1.20.58.1120">
    <property type="match status" value="1"/>
</dbReference>
<dbReference type="InterPro" id="IPR024743">
    <property type="entry name" value="Dynein_HC_stalk"/>
</dbReference>
<dbReference type="InterPro" id="IPR042228">
    <property type="entry name" value="Dynein_linker_3"/>
</dbReference>
<dbReference type="Gene3D" id="1.10.8.710">
    <property type="match status" value="1"/>
</dbReference>
<dbReference type="SMART" id="SM00382">
    <property type="entry name" value="AAA"/>
    <property type="match status" value="2"/>
</dbReference>
<dbReference type="Gene3D" id="1.20.140.100">
    <property type="entry name" value="Dynein heavy chain, N-terminal domain 2"/>
    <property type="match status" value="1"/>
</dbReference>
<dbReference type="Pfam" id="PF08385">
    <property type="entry name" value="DHC_N1"/>
    <property type="match status" value="1"/>
</dbReference>
<dbReference type="FunFam" id="3.40.50.300:FF:000710">
    <property type="entry name" value="Cytoplasmic dynein 2 heavy chain 1"/>
    <property type="match status" value="1"/>
</dbReference>
<dbReference type="InterPro" id="IPR041228">
    <property type="entry name" value="Dynein_C"/>
</dbReference>
<dbReference type="Gene3D" id="3.10.490.20">
    <property type="match status" value="1"/>
</dbReference>
<dbReference type="FunFam" id="3.40.50.300:FF:000706">
    <property type="entry name" value="Cytoplasmic dynein 2 heavy chain 1"/>
    <property type="match status" value="1"/>
</dbReference>
<evidence type="ECO:0000256" key="14">
    <source>
        <dbReference type="ARBA" id="ARBA00023136"/>
    </source>
</evidence>
<dbReference type="Pfam" id="PF18199">
    <property type="entry name" value="Dynein_C"/>
    <property type="match status" value="1"/>
</dbReference>
<protein>
    <recommendedName>
        <fullName evidence="18">Cytoplasmic dynein 2 heavy chain 1</fullName>
    </recommendedName>
    <alternativeName>
        <fullName evidence="20">Cytoplasmic dynein 2 heavy chain</fullName>
    </alternativeName>
    <alternativeName>
        <fullName evidence="21">Dynein cytoplasmic heavy chain 2</fullName>
    </alternativeName>
    <alternativeName>
        <fullName evidence="22">Dynein heavy chain isotype 1B</fullName>
    </alternativeName>
</protein>
<evidence type="ECO:0000256" key="13">
    <source>
        <dbReference type="ARBA" id="ARBA00023069"/>
    </source>
</evidence>
<dbReference type="InterPro" id="IPR043160">
    <property type="entry name" value="Dynein_C_barrel"/>
</dbReference>
<dbReference type="Pfam" id="PF12780">
    <property type="entry name" value="AAA_8"/>
    <property type="match status" value="1"/>
</dbReference>
<dbReference type="GO" id="GO:0030030">
    <property type="term" value="P:cell projection organization"/>
    <property type="evidence" value="ECO:0007669"/>
    <property type="project" value="UniProtKB-KW"/>
</dbReference>
<sequence>MPAVDSRKDFILATTGNYFGISPADGSIADLHNSSELNSFLDDGNVNILAARIETKAGGKEVNFCNRVEPSDTNEKVIVFFKIKPDVITPDNIHRDVFVSSMLDSPVSALYHAVQKVFAPLLLKDEKWSKSFDPKLQSLLSELEAGLGSVIRKQDASYSGRQGDTDEDNLGGILTPSDEFQFWSEVAMSGAKLVIKERAQGFQEMFQPISKDFASLDSMALPECLELVELTQDTLDEVWKQTEHDPPYKESRMRHLMDVIGGALGRYIQRKLAQEDIWKGQFSKVKEKLRAGLSVCERWTSACETLTVQFWKRYGPHPWKGDKFVPENLTQLAARLEEITTLRTVHEQLVRLLSPQEQEELRTAAAFSSFAGLNPLQYNPYTQPLWKAAVAQYERAMAPAEQRIAGKLRSQFRSMQANSQQLLREFQRYKELIKRPSISKEMVAERETLLGQLTVFIKQIRDDFTQRTSGDKAPPKGKNMPEVVNCIVWVRQLEAKVEETNIIAEALLGDLSGFHNFRKDLCDLLDELRSWRQDQFDEWSRDMQSQIEDSGKPLSLETSGQLMELSHSDGKLHVNYSERLVTLLREVRQLSSLGFAIPAKIQHTAATAQKFYHHAVILKQVAHFYNTIDQQMIPSQQSMMLESALAFEKIIKNPKSGAKVKGDSVQITWDNPEELESYIQKLQAAADRLTSENRRLRKSHNIVCEKVVQLMSTDLLRHQQRWKDGLMDIRHLMANLVQQGFSASNMTPWKAHWDRQLYKALEHQYQMGLEALNENLPEIVVELTYRQQRLQFKPPFEEIKAKYFREMKKFIGIPNHFKGVGDATEHLIFPTIIDRNADGFITCYKKAGLLFKRLAAVQEMFKDWVVCGGVDLDQFVYDNLVELRDWEQNFKALKIRGRDAEKLPSQIKVDCITVNTNPVKSSIDDHIQRLFDALLSSLRKAIHNDISTIDTFLTTAMETLAQRPQTVEEIGTANAKHSEFAKQKKEIQPLFSKGESKNKLLRTVAGGGVEQFGNLQARWDKFELMMESFQLMVKEQVEVMKSNVESRIKAFEQELEKFGSRWHQLKPGDDALDGDQQKCMAAVESIKERKVEFTELENTMKTLQTDCEHFDMEMPEFPYAAEIAEDVNKYESMWGLYEEFNNGLQELCKEDWISFRSKAYMFEEFLAGWYEKLKSEEPTTMTVRLQKDIDKYKNVLPVLKWVRGEPLSQDHWLELFRMLGMPKGTTLEKLNFGDILSSSDAIIINATALKELNQRAQGEVTIREAIRELDLWGAGAVFALTDYQDSGSNKIMLIKDWKDLVNAVGDNQCLLQSLKDSPYYKSFEDKATVWETRLADLDEYLHNLNQIQRKWVYLEPIFGRGALPKEQGRFKRVDDDFRAIMYDVARDNRVLSLVGKVGLRNQLVTMLDQLQRCQKSLNEFLEEKRSIFPRFYFIGDDDLLEILGQATNPEVIQTHLKKLFAGIHSVNFDDGCKHIVAMKSLEGEVVPLKKKVQITPEVEVWLGYLAEEMKNTLKQLLTECLKDSKAGGQGGLDPNKYPSQILCAAEQINFTEQCEEAIKTSSLQEFNIEMENKLESYTGVDLSAAGSDVGVYVLELKLKALILDTIHSIDVIQQLVEAKTRNLEDWQWQKQLRYYTRRDGICVMRMVDAEFEYTYEYQGNAAKLVHTPLTDKCYLTLTQGMHLGLGGNPYGPAGTGKTESVKALGGLFGRQVLVFNCDEGIDVKSMGRIFIGLVKCGAWGCFDEFNRLEEAVLSAISIQIQIIQDAIKEKKPTAELLGRNVDIDFNSGIFITLNPAGKGYGGRQKLPDNLKQLFRPVAMARPDNELIAEVILFSEGFKHAKSLGRKLVAVFNLSKELLTPQQHYDWGLRALKTILKGCGNLLQTAKKNLQEGEKITDAIEAKLVVQALRINTLSKLTFSDSIRFNSLLKDVFPGTEFKDIEYENLAQAIREVCKERNLVVNESQVKKALELYEQLRQRMGVVVVGPSGSGKSTLWRVLKEAMLKCGQVVKQYTMNPKAIPRTQLLGHIDMDTREWTDGVLTYSARQVVREPQEIQSWIICDGDIDPEWIESLNSVLDDNRLLTMPSGERIQFGPNVNFLFETHDLSCASPATISRMGMIFLSDEDTDIKAFITSWMNTLPEAEQKTLAAWIEDYFYKGMDWVLKQGDFVVETTLVGVVMNGLSHLHGVQDKTHFAVSLIRGLGGNLSEATREAFAKEVFAWTHETPPDPRRPLDTYYDPSSGRLMSYSVELRDDLTADNFTSSANLPVIKTGDIQRGLDYFAPWLSAENKQPFILVGPEGCGKGMLLKYCFEQLRSTQIATVHCSAQTNPTHVLQKLNQSCMVISTNTGRVYRPKDCERLVLFLKDLNLPKPDKWGTSQLIAFLQQVLTYNGFYDSNLEWVGLEGVQIVASMNGGSTLGRHQLSTRFTSVVRICAIGYPEREQLQAIYSAYLKPVLHKQLSRHPVWGNPAKVHALAGSMVQVYEQLRGKFSVDDYSHYLFTPRDLTRWVLGLLRYDMIASDTSVNPVLEVWVNEARRLFRDKIVGVDGLSRFDNILMSAVQGDWGVSGMEGIEGNYYVTWGGHHDASAPAVAPGAPLPPTGKPLGKLSGDDFKSVIQKGLLQYSRENRDLNVIIFKEVLDHMARLDRALSTPGGSLLMAGRSGVGRRSAVTLISFMHQLELFSPKVARGYGLKQFKTDLKTVMQKTGIDDEQVVLLLEDNQLVHPAFLELINSLLSAGEVPGLYTPEELDPLLAPLRDTASEAGYRGPLHGYFASRIQANLHVVLIMDCTNANFSMNCQSNPAFYKQCSVQWMDGWSRESMVKLPHLLLTQGPKMEGSSMSEPKERKRKLSGGDELLKSFLHIHESCEVFGTATPRRYVSFLHTYMQVYNNKKNVIAERQHHVQAGVSKLNEAKSMVDDLKHKAAEQSKLLAEKTTEADAALKEITERMSNASEQKTEMEQIKAQVAEENIKLEQRKKAIDIELSEIEPLVREAKAAVGSIKTEQLSEIRALRAPPDVIRDILEGVLKLMGINDMSWNSMKSFLAKRGVKEEIQQFDARKITPDYRKLVEELLDKRKESFDPKNAKRASAAAAPLASWVRANVKFSYVLEKIEPLETEQRHLQKNLEKAEAKLAKLQKALSEVDQEVERLRNRFEKFTREAEHLKIELEKEEKTIEDAENLVGKLDGEYRRWNDQVGELTAELGELPMRALLASAFISYLSAEPEDVRRNMLQQWMDMAGVKGFDMRRFLSTESEQLIWKGEGLPSDDLSMENALVILQINNIAAGSSLRPFLVDPSSRATEWLKVHLKEHKLEVVNQQDGNFITALELAVRFGKTLLIQEMDGIEPILYPLLRGDLLSQGPRFVVQLGEKTIDYNEDFRLFMTTRNPAPEIPPDAASIISEVNFTTTRAGLTGQLLAQTIQHEKPELEVRKTELLKQEEDFKIELAKLEESLLENLANSKGNILEDKELLDSLNKTKQSSMTIVESLSESVRLQASLDQERGAYLPLAENGSRLYFVISDLAKINNMYRFSLAAFFRLFQRALKTGQPGASPEMKVKTLNDSLQTLVYEYVCRSLFKADRLMFALHMVHGMKPQEFKENEWELFTGLLVADVKADHSKQSRDIPAWVDQERPQALLLLKSTFPDLYQQLNFQDTDLWSNFARSSECEKEFPSAIAKKISLFQQVLAVQATRPDRLQSAMSLFAVKALSRTELSPPSVNLKRLYQNETLPAEPILIVISPGADPSQELEEMASEVIGKDKYHQVAMGQGQADIALQLLHDCARNGEWLCLKNLHLVTSWLPVLEKEINTMTPHQDFRLWMTAEVHPKFPTILLQSSLKITYEAPPGVKKNLLRTYENWSPEFITRGNNTVRAQALFALAWFHAVCQERRNYIPQGWTKFYEFSSSDLRAGSDIIDRLCNKGKGEVAWNFVHGLFEFAIYGGRVDNQFDNRVMVSYLKQFFEGGVLSGSSSKGKKLGPIKLPSTTHYRDYLDAIEGLPEYDKPSYFGLPENIERSAQKQVSSLVISQLKVVKRATVKGNKFDKEVWAHELSPVLNLWRKLNQGSQLIQMKITAPSEKSDHAMPISSFILLERYNAIKLVQSIHQSLAALSKVIRGTQLLTTDVQKLAEALLNQETPMEWQKKWEGPEDPIQYLHSLVARAMAIQEWVQKVETKMLLNETLDLSELFHPDTFLNALRQQTAREIKCSMDSLKFAASWKGSVQGARLSAKLGGLLLEGCTFDGQRLSENQRDSPSVSSVPPCVVAWIPKDSPDPYPPNEVIPLPIYFSSDREKIVINMNIPCGGNQSQWLLSGAALFLKAQ</sequence>
<dbReference type="FunFam" id="1.10.8.720:FF:000006">
    <property type="entry name" value="cytoplasmic dynein 2 heavy chain 1"/>
    <property type="match status" value="1"/>
</dbReference>
<dbReference type="GO" id="GO:0045505">
    <property type="term" value="F:dynein intermediate chain binding"/>
    <property type="evidence" value="ECO:0007669"/>
    <property type="project" value="InterPro"/>
</dbReference>
<dbReference type="Gene3D" id="3.20.180.20">
    <property type="entry name" value="Dynein heavy chain, N-terminal domain 2"/>
    <property type="match status" value="1"/>
</dbReference>
<keyword evidence="6" id="KW-0963">Cytoplasm</keyword>
<dbReference type="InterPro" id="IPR013602">
    <property type="entry name" value="Dynein_heavy_linker"/>
</dbReference>
<dbReference type="Pfam" id="PF12774">
    <property type="entry name" value="AAA_6"/>
    <property type="match status" value="1"/>
</dbReference>
<keyword evidence="16" id="KW-0206">Cytoskeleton</keyword>
<feature type="domain" description="AAA+ ATPase" evidence="24">
    <location>
        <begin position="1686"/>
        <end position="1832"/>
    </location>
</feature>
<evidence type="ECO:0000259" key="24">
    <source>
        <dbReference type="SMART" id="SM00382"/>
    </source>
</evidence>
<organism evidence="25 26">
    <name type="scientific">Lingula anatina</name>
    <name type="common">Brachiopod</name>
    <name type="synonym">Lingula unguis</name>
    <dbReference type="NCBI Taxonomy" id="7574"/>
    <lineage>
        <taxon>Eukaryota</taxon>
        <taxon>Metazoa</taxon>
        <taxon>Spiralia</taxon>
        <taxon>Lophotrochozoa</taxon>
        <taxon>Brachiopoda</taxon>
        <taxon>Linguliformea</taxon>
        <taxon>Lingulata</taxon>
        <taxon>Lingulida</taxon>
        <taxon>Linguloidea</taxon>
        <taxon>Lingulidae</taxon>
        <taxon>Lingula</taxon>
    </lineage>
</organism>
<dbReference type="GO" id="GO:0007018">
    <property type="term" value="P:microtubule-based movement"/>
    <property type="evidence" value="ECO:0007669"/>
    <property type="project" value="InterPro"/>
</dbReference>
<keyword evidence="25" id="KW-1185">Reference proteome</keyword>
<dbReference type="Gene3D" id="6.10.140.1060">
    <property type="match status" value="1"/>
</dbReference>
<dbReference type="InterPro" id="IPR035706">
    <property type="entry name" value="AAA_9"/>
</dbReference>
<dbReference type="Gene3D" id="1.20.920.20">
    <property type="match status" value="1"/>
</dbReference>
<dbReference type="FunFam" id="3.10.490.20:FF:000007">
    <property type="entry name" value="Dynein cytoplasmic 2 heavy chain 1"/>
    <property type="match status" value="1"/>
</dbReference>
<evidence type="ECO:0000256" key="11">
    <source>
        <dbReference type="ARBA" id="ARBA00023017"/>
    </source>
</evidence>
<dbReference type="InterPro" id="IPR004273">
    <property type="entry name" value="Dynein_heavy_D6_P-loop"/>
</dbReference>
<dbReference type="GO" id="GO:0051959">
    <property type="term" value="F:dynein light intermediate chain binding"/>
    <property type="evidence" value="ECO:0007669"/>
    <property type="project" value="InterPro"/>
</dbReference>
<evidence type="ECO:0000256" key="15">
    <source>
        <dbReference type="ARBA" id="ARBA00023175"/>
    </source>
</evidence>
<keyword evidence="4" id="KW-0217">Developmental protein</keyword>
<dbReference type="GO" id="GO:0008569">
    <property type="term" value="F:minus-end-directed microtubule motor activity"/>
    <property type="evidence" value="ECO:0007669"/>
    <property type="project" value="InterPro"/>
</dbReference>
<evidence type="ECO:0000256" key="21">
    <source>
        <dbReference type="ARBA" id="ARBA00083259"/>
    </source>
</evidence>
<keyword evidence="10" id="KW-0067">ATP-binding</keyword>
<dbReference type="PANTHER" id="PTHR46532">
    <property type="entry name" value="MALE FERTILITY FACTOR KL5"/>
    <property type="match status" value="1"/>
</dbReference>
<dbReference type="InterPro" id="IPR013594">
    <property type="entry name" value="Dynein_heavy_tail"/>
</dbReference>
<evidence type="ECO:0000256" key="19">
    <source>
        <dbReference type="ARBA" id="ARBA00064100"/>
    </source>
</evidence>
<dbReference type="RefSeq" id="XP_013410348.1">
    <property type="nucleotide sequence ID" value="XM_013554894.1"/>
</dbReference>
<keyword evidence="13" id="KW-0969">Cilium</keyword>
<dbReference type="Gene3D" id="1.10.8.1220">
    <property type="match status" value="1"/>
</dbReference>
<dbReference type="Gene3D" id="3.40.50.300">
    <property type="entry name" value="P-loop containing nucleotide triphosphate hydrolases"/>
    <property type="match status" value="5"/>
</dbReference>
<feature type="coiled-coil region" evidence="23">
    <location>
        <begin position="2910"/>
        <end position="2979"/>
    </location>
</feature>
<name>A0A1S3JIZ4_LINAN</name>
<proteinExistence type="inferred from homology"/>
<dbReference type="Gene3D" id="1.20.920.30">
    <property type="match status" value="1"/>
</dbReference>
<dbReference type="InParanoid" id="A0A1S3JIZ4"/>
<dbReference type="Pfam" id="PF03028">
    <property type="entry name" value="Dynein_heavy"/>
    <property type="match status" value="1"/>
</dbReference>
<dbReference type="Pfam" id="PF12777">
    <property type="entry name" value="MT"/>
    <property type="match status" value="1"/>
</dbReference>
<feature type="domain" description="AAA+ ATPase" evidence="24">
    <location>
        <begin position="2289"/>
        <end position="2437"/>
    </location>
</feature>
<dbReference type="InterPro" id="IPR041658">
    <property type="entry name" value="AAA_lid_11"/>
</dbReference>
<dbReference type="InterPro" id="IPR049400">
    <property type="entry name" value="DYNC2H1_AAA_dom"/>
</dbReference>
<keyword evidence="9" id="KW-0970">Cilium biogenesis/degradation</keyword>
<dbReference type="FunFam" id="3.40.50.300:FF:001810">
    <property type="entry name" value="Cytoplasmic dynein 2 heavy chain 1"/>
    <property type="match status" value="1"/>
</dbReference>
<comment type="subcellular location">
    <subcellularLocation>
        <location evidence="1">Cell membrane</location>
        <topology evidence="1">Peripheral membrane protein</topology>
    </subcellularLocation>
    <subcellularLocation>
        <location evidence="2">Cytoplasm</location>
        <location evidence="2">Cytoskeleton</location>
        <location evidence="2">Cilium axoneme</location>
    </subcellularLocation>
</comment>
<keyword evidence="8" id="KW-0547">Nucleotide-binding</keyword>
<dbReference type="Pfam" id="PF18198">
    <property type="entry name" value="AAA_lid_11"/>
    <property type="match status" value="1"/>
</dbReference>
<dbReference type="SUPFAM" id="SSF52540">
    <property type="entry name" value="P-loop containing nucleoside triphosphate hydrolases"/>
    <property type="match status" value="4"/>
</dbReference>
<evidence type="ECO:0000256" key="18">
    <source>
        <dbReference type="ARBA" id="ARBA00023902"/>
    </source>
</evidence>
<dbReference type="OrthoDB" id="10252139at2759"/>
<evidence type="ECO:0000256" key="20">
    <source>
        <dbReference type="ARBA" id="ARBA00078768"/>
    </source>
</evidence>
<dbReference type="InterPro" id="IPR042222">
    <property type="entry name" value="Dynein_2_N"/>
</dbReference>
<dbReference type="FunCoup" id="A0A1S3JIZ4">
    <property type="interactions" value="145"/>
</dbReference>
<evidence type="ECO:0000256" key="9">
    <source>
        <dbReference type="ARBA" id="ARBA00022794"/>
    </source>
</evidence>
<dbReference type="Pfam" id="PF08393">
    <property type="entry name" value="DHC_N2"/>
    <property type="match status" value="1"/>
</dbReference>
<keyword evidence="17" id="KW-0966">Cell projection</keyword>
<evidence type="ECO:0000256" key="4">
    <source>
        <dbReference type="ARBA" id="ARBA00022473"/>
    </source>
</evidence>
<dbReference type="KEGG" id="lak:106173688"/>
<dbReference type="FunFam" id="1.20.140.100:FF:000005">
    <property type="entry name" value="cytoplasmic dynein 2 heavy chain 1"/>
    <property type="match status" value="1"/>
</dbReference>
<keyword evidence="5" id="KW-1003">Cell membrane</keyword>
<dbReference type="InterPro" id="IPR024317">
    <property type="entry name" value="Dynein_heavy_chain_D4_dom"/>
</dbReference>
<dbReference type="FunFam" id="3.40.50.300:FF:000071">
    <property type="entry name" value="Cytoplasmic dynein heavy chain 1"/>
    <property type="match status" value="1"/>
</dbReference>
<evidence type="ECO:0000256" key="6">
    <source>
        <dbReference type="ARBA" id="ARBA00022490"/>
    </source>
</evidence>
<dbReference type="STRING" id="7574.A0A1S3JIZ4"/>
<evidence type="ECO:0000256" key="22">
    <source>
        <dbReference type="ARBA" id="ARBA00083782"/>
    </source>
</evidence>
<dbReference type="Pfam" id="PF12775">
    <property type="entry name" value="AAA_7"/>
    <property type="match status" value="1"/>
</dbReference>
<dbReference type="Pfam" id="PF22597">
    <property type="entry name" value="DYN_lid"/>
    <property type="match status" value="1"/>
</dbReference>
<feature type="coiled-coil region" evidence="23">
    <location>
        <begin position="1034"/>
        <end position="1061"/>
    </location>
</feature>
<evidence type="ECO:0000256" key="17">
    <source>
        <dbReference type="ARBA" id="ARBA00023273"/>
    </source>
</evidence>
<dbReference type="InterPro" id="IPR027417">
    <property type="entry name" value="P-loop_NTPase"/>
</dbReference>
<evidence type="ECO:0000256" key="12">
    <source>
        <dbReference type="ARBA" id="ARBA00023054"/>
    </source>
</evidence>
<dbReference type="InterPro" id="IPR042219">
    <property type="entry name" value="AAA_lid_11_sf"/>
</dbReference>
<evidence type="ECO:0000256" key="5">
    <source>
        <dbReference type="ARBA" id="ARBA00022475"/>
    </source>
</evidence>
<evidence type="ECO:0000256" key="10">
    <source>
        <dbReference type="ARBA" id="ARBA00022840"/>
    </source>
</evidence>
<dbReference type="FunFam" id="1.20.1270.280:FF:000006">
    <property type="entry name" value="Dynein cytoplasmic 2 heavy chain 1"/>
    <property type="match status" value="1"/>
</dbReference>
<dbReference type="GO" id="GO:0005524">
    <property type="term" value="F:ATP binding"/>
    <property type="evidence" value="ECO:0007669"/>
    <property type="project" value="UniProtKB-KW"/>
</dbReference>
<evidence type="ECO:0000313" key="25">
    <source>
        <dbReference type="Proteomes" id="UP000085678"/>
    </source>
</evidence>
<dbReference type="GO" id="GO:0005858">
    <property type="term" value="C:axonemal dynein complex"/>
    <property type="evidence" value="ECO:0007669"/>
    <property type="project" value="TreeGrafter"/>
</dbReference>
<evidence type="ECO:0000256" key="3">
    <source>
        <dbReference type="ARBA" id="ARBA00008887"/>
    </source>
</evidence>
<keyword evidence="7" id="KW-0493">Microtubule</keyword>
<dbReference type="FunFam" id="1.20.920.30:FF:000006">
    <property type="entry name" value="Cytoplasmic dynein 2 heavy chain 1"/>
    <property type="match status" value="1"/>
</dbReference>
<dbReference type="Proteomes" id="UP000085678">
    <property type="component" value="Unplaced"/>
</dbReference>
<dbReference type="GeneID" id="106173688"/>
<dbReference type="InterPro" id="IPR035699">
    <property type="entry name" value="AAA_6"/>
</dbReference>
<evidence type="ECO:0000256" key="7">
    <source>
        <dbReference type="ARBA" id="ARBA00022701"/>
    </source>
</evidence>
<dbReference type="InterPro" id="IPR043157">
    <property type="entry name" value="Dynein_AAA1S"/>
</dbReference>
<feature type="coiled-coil region" evidence="23">
    <location>
        <begin position="3112"/>
        <end position="3195"/>
    </location>
</feature>
<dbReference type="Gene3D" id="1.20.1270.280">
    <property type="match status" value="1"/>
</dbReference>
<comment type="similarity">
    <text evidence="3">Belongs to the dynein heavy chain family.</text>
</comment>
<dbReference type="InterPro" id="IPR026983">
    <property type="entry name" value="DHC"/>
</dbReference>
<dbReference type="FunFam" id="1.20.920.20:FF:000002">
    <property type="entry name" value="Cytoplasmic dynein 1 heavy chain"/>
    <property type="match status" value="1"/>
</dbReference>
<evidence type="ECO:0000256" key="8">
    <source>
        <dbReference type="ARBA" id="ARBA00022741"/>
    </source>
</evidence>
<comment type="subunit">
    <text evidence="19">The cytoplasmic dynein complex 2 is probably composed by a heavy chain DYNC2H1 homodimer and a number of DYNC2LI1 light intermediate chains.</text>
</comment>
<dbReference type="InterPro" id="IPR003593">
    <property type="entry name" value="AAA+_ATPase"/>
</dbReference>
<dbReference type="PANTHER" id="PTHR46532:SF15">
    <property type="entry name" value="CYTOPLASMIC DYNEIN 2 HEAVY CHAIN 1"/>
    <property type="match status" value="1"/>
</dbReference>
<evidence type="ECO:0000313" key="26">
    <source>
        <dbReference type="RefSeq" id="XP_013410348.1"/>
    </source>
</evidence>
<dbReference type="GO" id="GO:0005874">
    <property type="term" value="C:microtubule"/>
    <property type="evidence" value="ECO:0007669"/>
    <property type="project" value="UniProtKB-KW"/>
</dbReference>
<keyword evidence="15" id="KW-0505">Motor protein</keyword>
<evidence type="ECO:0000256" key="1">
    <source>
        <dbReference type="ARBA" id="ARBA00004202"/>
    </source>
</evidence>
<gene>
    <name evidence="26" type="primary">LOC106173688</name>
</gene>
<dbReference type="Gene3D" id="1.10.8.720">
    <property type="entry name" value="Region D6 of dynein motor"/>
    <property type="match status" value="1"/>
</dbReference>
<dbReference type="FunFam" id="1.10.8.710:FF:000006">
    <property type="entry name" value="cytoplasmic dynein 2 heavy chain 1"/>
    <property type="match status" value="1"/>
</dbReference>
<dbReference type="Pfam" id="PF12781">
    <property type="entry name" value="AAA_9"/>
    <property type="match status" value="1"/>
</dbReference>
<dbReference type="FunFam" id="3.40.50.300:FF:000598">
    <property type="entry name" value="Dynein cytoplasmic 2 heavy chain 1"/>
    <property type="match status" value="1"/>
</dbReference>
<keyword evidence="12 23" id="KW-0175">Coiled coil</keyword>
<dbReference type="InterPro" id="IPR054354">
    <property type="entry name" value="DYNC2H1-like_lid"/>
</dbReference>
<evidence type="ECO:0000256" key="2">
    <source>
        <dbReference type="ARBA" id="ARBA00004430"/>
    </source>
</evidence>
<keyword evidence="14" id="KW-0472">Membrane</keyword>